<dbReference type="HOGENOM" id="CLU_006586_10_5_1"/>
<dbReference type="AlphaFoldDB" id="A0A0C3DAW0"/>
<keyword evidence="2 3" id="KW-0378">Hydrolase</keyword>
<comment type="similarity">
    <text evidence="1 3">Belongs to the type-B carboxylesterase/lipase family.</text>
</comment>
<evidence type="ECO:0000313" key="6">
    <source>
        <dbReference type="Proteomes" id="UP000054321"/>
    </source>
</evidence>
<reference evidence="5 6" key="1">
    <citation type="submission" date="2014-04" db="EMBL/GenBank/DDBJ databases">
        <authorList>
            <consortium name="DOE Joint Genome Institute"/>
            <person name="Kuo A."/>
            <person name="Martino E."/>
            <person name="Perotto S."/>
            <person name="Kohler A."/>
            <person name="Nagy L.G."/>
            <person name="Floudas D."/>
            <person name="Copeland A."/>
            <person name="Barry K.W."/>
            <person name="Cichocki N."/>
            <person name="Veneault-Fourrey C."/>
            <person name="LaButti K."/>
            <person name="Lindquist E.A."/>
            <person name="Lipzen A."/>
            <person name="Lundell T."/>
            <person name="Morin E."/>
            <person name="Murat C."/>
            <person name="Sun H."/>
            <person name="Tunlid A."/>
            <person name="Henrissat B."/>
            <person name="Grigoriev I.V."/>
            <person name="Hibbett D.S."/>
            <person name="Martin F."/>
            <person name="Nordberg H.P."/>
            <person name="Cantor M.N."/>
            <person name="Hua S.X."/>
        </authorList>
    </citation>
    <scope>NUCLEOTIDE SEQUENCE [LARGE SCALE GENOMIC DNA]</scope>
    <source>
        <strain evidence="5 6">Zn</strain>
    </source>
</reference>
<dbReference type="GO" id="GO:0016787">
    <property type="term" value="F:hydrolase activity"/>
    <property type="evidence" value="ECO:0007669"/>
    <property type="project" value="UniProtKB-KW"/>
</dbReference>
<dbReference type="InterPro" id="IPR019819">
    <property type="entry name" value="Carboxylesterase_B_CS"/>
</dbReference>
<name>A0A0C3DAW0_OIDMZ</name>
<feature type="chain" id="PRO_5005111072" description="Carboxylic ester hydrolase" evidence="3">
    <location>
        <begin position="21"/>
        <end position="543"/>
    </location>
</feature>
<feature type="signal peptide" evidence="3">
    <location>
        <begin position="1"/>
        <end position="20"/>
    </location>
</feature>
<evidence type="ECO:0000259" key="4">
    <source>
        <dbReference type="Pfam" id="PF00135"/>
    </source>
</evidence>
<dbReference type="Proteomes" id="UP000054321">
    <property type="component" value="Unassembled WGS sequence"/>
</dbReference>
<keyword evidence="3" id="KW-0732">Signal</keyword>
<dbReference type="Pfam" id="PF00135">
    <property type="entry name" value="COesterase"/>
    <property type="match status" value="1"/>
</dbReference>
<dbReference type="PROSITE" id="PS00122">
    <property type="entry name" value="CARBOXYLESTERASE_B_1"/>
    <property type="match status" value="1"/>
</dbReference>
<evidence type="ECO:0000256" key="1">
    <source>
        <dbReference type="ARBA" id="ARBA00005964"/>
    </source>
</evidence>
<evidence type="ECO:0000256" key="3">
    <source>
        <dbReference type="RuleBase" id="RU361235"/>
    </source>
</evidence>
<dbReference type="InParanoid" id="A0A0C3DAW0"/>
<dbReference type="Gene3D" id="3.40.50.1820">
    <property type="entry name" value="alpha/beta hydrolase"/>
    <property type="match status" value="1"/>
</dbReference>
<reference evidence="6" key="2">
    <citation type="submission" date="2015-01" db="EMBL/GenBank/DDBJ databases">
        <title>Evolutionary Origins and Diversification of the Mycorrhizal Mutualists.</title>
        <authorList>
            <consortium name="DOE Joint Genome Institute"/>
            <consortium name="Mycorrhizal Genomics Consortium"/>
            <person name="Kohler A."/>
            <person name="Kuo A."/>
            <person name="Nagy L.G."/>
            <person name="Floudas D."/>
            <person name="Copeland A."/>
            <person name="Barry K.W."/>
            <person name="Cichocki N."/>
            <person name="Veneault-Fourrey C."/>
            <person name="LaButti K."/>
            <person name="Lindquist E.A."/>
            <person name="Lipzen A."/>
            <person name="Lundell T."/>
            <person name="Morin E."/>
            <person name="Murat C."/>
            <person name="Riley R."/>
            <person name="Ohm R."/>
            <person name="Sun H."/>
            <person name="Tunlid A."/>
            <person name="Henrissat B."/>
            <person name="Grigoriev I.V."/>
            <person name="Hibbett D.S."/>
            <person name="Martin F."/>
        </authorList>
    </citation>
    <scope>NUCLEOTIDE SEQUENCE [LARGE SCALE GENOMIC DNA]</scope>
    <source>
        <strain evidence="6">Zn</strain>
    </source>
</reference>
<proteinExistence type="inferred from homology"/>
<dbReference type="InterPro" id="IPR029058">
    <property type="entry name" value="AB_hydrolase_fold"/>
</dbReference>
<dbReference type="InterPro" id="IPR050309">
    <property type="entry name" value="Type-B_Carboxylest/Lipase"/>
</dbReference>
<dbReference type="InterPro" id="IPR002018">
    <property type="entry name" value="CarbesteraseB"/>
</dbReference>
<gene>
    <name evidence="5" type="ORF">OIDMADRAFT_127334</name>
</gene>
<dbReference type="EC" id="3.1.1.-" evidence="3"/>
<sequence>MLLASSLLAVLTGLPISLNAASVTNSNIVDLGYARHRPTYTNTTKSGLNVLSYMNIRFAQPPIGPLRFKKPVVPPHYTEGVQDGEYPPLFTDCISAAPPEVPFPEINGTAWGHEDCLFLNVLVPEGVKAGDNVPVLHWITGSAYSFGGKDSFIGPLGLIDGIKANPDEKFIFVASNYRLGMPGWTALPGSDMDPNVGLHDAFTAVEWTNKYIARFGGNPKQITVMGESAGGAIINLMLTGNGGKGYLPFQQAFISSPAMAPRRHAVARRTQLYKDVLSATNCTSVECLRAVPEADLLAANYYLISDVPSTGGGGNFGPGIGFGPVVDGDYIPDLPGILLEEGRYHKSIKSLIVGNMLEEGMGTSSDTNMPEAFPALVRRVLPTASNTTIALVEAHFPYPVDLPAELAWDWTTAIIFECNAYNVAKAFKDKTHRYIMSIPPATHGQDVLYMFYTDDTTTPVANATAALQYQSYLRQFITDNRKAKGYRVSGGADTLASKWPVYGQDSLFFNITLGGFVNQPMPESRIANCEFLDQLVANPVNGA</sequence>
<feature type="domain" description="Carboxylesterase type B" evidence="4">
    <location>
        <begin position="30"/>
        <end position="368"/>
    </location>
</feature>
<dbReference type="SUPFAM" id="SSF53474">
    <property type="entry name" value="alpha/beta-Hydrolases"/>
    <property type="match status" value="1"/>
</dbReference>
<organism evidence="5 6">
    <name type="scientific">Oidiodendron maius (strain Zn)</name>
    <dbReference type="NCBI Taxonomy" id="913774"/>
    <lineage>
        <taxon>Eukaryota</taxon>
        <taxon>Fungi</taxon>
        <taxon>Dikarya</taxon>
        <taxon>Ascomycota</taxon>
        <taxon>Pezizomycotina</taxon>
        <taxon>Leotiomycetes</taxon>
        <taxon>Leotiomycetes incertae sedis</taxon>
        <taxon>Myxotrichaceae</taxon>
        <taxon>Oidiodendron</taxon>
    </lineage>
</organism>
<dbReference type="STRING" id="913774.A0A0C3DAW0"/>
<dbReference type="InterPro" id="IPR019826">
    <property type="entry name" value="Carboxylesterase_B_AS"/>
</dbReference>
<accession>A0A0C3DAW0</accession>
<dbReference type="PROSITE" id="PS00941">
    <property type="entry name" value="CARBOXYLESTERASE_B_2"/>
    <property type="match status" value="1"/>
</dbReference>
<keyword evidence="6" id="KW-1185">Reference proteome</keyword>
<evidence type="ECO:0000256" key="2">
    <source>
        <dbReference type="ARBA" id="ARBA00022801"/>
    </source>
</evidence>
<dbReference type="ESTHER" id="9pezi-a0a0c3daw0">
    <property type="family name" value="Fungal_carboxylesterase_lipase"/>
</dbReference>
<dbReference type="OrthoDB" id="408631at2759"/>
<dbReference type="PANTHER" id="PTHR11559">
    <property type="entry name" value="CARBOXYLESTERASE"/>
    <property type="match status" value="1"/>
</dbReference>
<evidence type="ECO:0000313" key="5">
    <source>
        <dbReference type="EMBL" id="KIM99062.1"/>
    </source>
</evidence>
<dbReference type="EMBL" id="KN832879">
    <property type="protein sequence ID" value="KIM99062.1"/>
    <property type="molecule type" value="Genomic_DNA"/>
</dbReference>
<protein>
    <recommendedName>
        <fullName evidence="3">Carboxylic ester hydrolase</fullName>
        <ecNumber evidence="3">3.1.1.-</ecNumber>
    </recommendedName>
</protein>